<proteinExistence type="predicted"/>
<comment type="caution">
    <text evidence="1">The sequence shown here is derived from an EMBL/GenBank/DDBJ whole genome shotgun (WGS) entry which is preliminary data.</text>
</comment>
<dbReference type="AlphaFoldDB" id="A0A0F9SFJ4"/>
<accession>A0A0F9SFJ4</accession>
<evidence type="ECO:0000313" key="1">
    <source>
        <dbReference type="EMBL" id="KKN67660.1"/>
    </source>
</evidence>
<name>A0A0F9SFJ4_9ZZZZ</name>
<organism evidence="1">
    <name type="scientific">marine sediment metagenome</name>
    <dbReference type="NCBI Taxonomy" id="412755"/>
    <lineage>
        <taxon>unclassified sequences</taxon>
        <taxon>metagenomes</taxon>
        <taxon>ecological metagenomes</taxon>
    </lineage>
</organism>
<sequence>MSESFLANFIAECVNDGKTAPNEMCDVAEGRIKKANREIKKIEELRLEKIALYTAIRQLGGKTDSRREYKNVDFSIPEDKLAEHYRVLCVNICDLIENNPEGLLIENVMDIFHSMKLASLEENELVYFAIKWLGGRSIIDKDSNMRLVKGDNWENRPHASNK</sequence>
<reference evidence="1" key="1">
    <citation type="journal article" date="2015" name="Nature">
        <title>Complex archaea that bridge the gap between prokaryotes and eukaryotes.</title>
        <authorList>
            <person name="Spang A."/>
            <person name="Saw J.H."/>
            <person name="Jorgensen S.L."/>
            <person name="Zaremba-Niedzwiedzka K."/>
            <person name="Martijn J."/>
            <person name="Lind A.E."/>
            <person name="van Eijk R."/>
            <person name="Schleper C."/>
            <person name="Guy L."/>
            <person name="Ettema T.J."/>
        </authorList>
    </citation>
    <scope>NUCLEOTIDE SEQUENCE</scope>
</reference>
<protein>
    <submittedName>
        <fullName evidence="1">Uncharacterized protein</fullName>
    </submittedName>
</protein>
<dbReference type="EMBL" id="LAZR01000468">
    <property type="protein sequence ID" value="KKN67660.1"/>
    <property type="molecule type" value="Genomic_DNA"/>
</dbReference>
<gene>
    <name evidence="1" type="ORF">LCGC14_0459190</name>
</gene>